<evidence type="ECO:0000313" key="1">
    <source>
        <dbReference type="EMBL" id="KAK5843775.1"/>
    </source>
</evidence>
<evidence type="ECO:0000313" key="2">
    <source>
        <dbReference type="Proteomes" id="UP001358586"/>
    </source>
</evidence>
<dbReference type="PANTHER" id="PTHR35111:SF1">
    <property type="entry name" value="OS04G0115900 PROTEIN"/>
    <property type="match status" value="1"/>
</dbReference>
<dbReference type="PANTHER" id="PTHR35111">
    <property type="entry name" value="F10A5.9-RELATED"/>
    <property type="match status" value="1"/>
</dbReference>
<proteinExistence type="predicted"/>
<name>A0ABR0QWS0_GOSAR</name>
<sequence length="115" mass="13228">MKTSNLCMPRFKGNNKNKRLSPMTLFERFREAIFRLIMLSALTKTSSDQHFNSLAVPQRCYHQPDDARRSEDMADCIEFIKRKAFIEENRESSDRNSTANDGGGDVAMQFCDAIL</sequence>
<dbReference type="Proteomes" id="UP001358586">
    <property type="component" value="Chromosome 2"/>
</dbReference>
<protein>
    <submittedName>
        <fullName evidence="1">Uncharacterized protein</fullName>
    </submittedName>
</protein>
<reference evidence="1 2" key="1">
    <citation type="submission" date="2023-03" db="EMBL/GenBank/DDBJ databases">
        <title>WGS of Gossypium arboreum.</title>
        <authorList>
            <person name="Yu D."/>
        </authorList>
    </citation>
    <scope>NUCLEOTIDE SEQUENCE [LARGE SCALE GENOMIC DNA]</scope>
    <source>
        <tissue evidence="1">Leaf</tissue>
    </source>
</reference>
<accession>A0ABR0QWS0</accession>
<keyword evidence="2" id="KW-1185">Reference proteome</keyword>
<organism evidence="1 2">
    <name type="scientific">Gossypium arboreum</name>
    <name type="common">Tree cotton</name>
    <name type="synonym">Gossypium nanking</name>
    <dbReference type="NCBI Taxonomy" id="29729"/>
    <lineage>
        <taxon>Eukaryota</taxon>
        <taxon>Viridiplantae</taxon>
        <taxon>Streptophyta</taxon>
        <taxon>Embryophyta</taxon>
        <taxon>Tracheophyta</taxon>
        <taxon>Spermatophyta</taxon>
        <taxon>Magnoliopsida</taxon>
        <taxon>eudicotyledons</taxon>
        <taxon>Gunneridae</taxon>
        <taxon>Pentapetalae</taxon>
        <taxon>rosids</taxon>
        <taxon>malvids</taxon>
        <taxon>Malvales</taxon>
        <taxon>Malvaceae</taxon>
        <taxon>Malvoideae</taxon>
        <taxon>Gossypium</taxon>
    </lineage>
</organism>
<gene>
    <name evidence="1" type="ORF">PVK06_006233</name>
</gene>
<comment type="caution">
    <text evidence="1">The sequence shown here is derived from an EMBL/GenBank/DDBJ whole genome shotgun (WGS) entry which is preliminary data.</text>
</comment>
<dbReference type="EMBL" id="JARKNE010000002">
    <property type="protein sequence ID" value="KAK5843775.1"/>
    <property type="molecule type" value="Genomic_DNA"/>
</dbReference>